<reference evidence="1" key="2">
    <citation type="submission" date="2020-11" db="EMBL/GenBank/DDBJ databases">
        <authorList>
            <person name="McCartney M.A."/>
            <person name="Auch B."/>
            <person name="Kono T."/>
            <person name="Mallez S."/>
            <person name="Becker A."/>
            <person name="Gohl D.M."/>
            <person name="Silverstein K.A.T."/>
            <person name="Koren S."/>
            <person name="Bechman K.B."/>
            <person name="Herman A."/>
            <person name="Abrahante J.E."/>
            <person name="Garbe J."/>
        </authorList>
    </citation>
    <scope>NUCLEOTIDE SEQUENCE</scope>
    <source>
        <strain evidence="1">Duluth1</strain>
        <tissue evidence="1">Whole animal</tissue>
    </source>
</reference>
<organism evidence="1 2">
    <name type="scientific">Dreissena polymorpha</name>
    <name type="common">Zebra mussel</name>
    <name type="synonym">Mytilus polymorpha</name>
    <dbReference type="NCBI Taxonomy" id="45954"/>
    <lineage>
        <taxon>Eukaryota</taxon>
        <taxon>Metazoa</taxon>
        <taxon>Spiralia</taxon>
        <taxon>Lophotrochozoa</taxon>
        <taxon>Mollusca</taxon>
        <taxon>Bivalvia</taxon>
        <taxon>Autobranchia</taxon>
        <taxon>Heteroconchia</taxon>
        <taxon>Euheterodonta</taxon>
        <taxon>Imparidentia</taxon>
        <taxon>Neoheterodontei</taxon>
        <taxon>Myida</taxon>
        <taxon>Dreissenoidea</taxon>
        <taxon>Dreissenidae</taxon>
        <taxon>Dreissena</taxon>
    </lineage>
</organism>
<accession>A0A9D4I0I0</accession>
<keyword evidence="2" id="KW-1185">Reference proteome</keyword>
<protein>
    <submittedName>
        <fullName evidence="1">Uncharacterized protein</fullName>
    </submittedName>
</protein>
<evidence type="ECO:0000313" key="2">
    <source>
        <dbReference type="Proteomes" id="UP000828390"/>
    </source>
</evidence>
<dbReference type="EMBL" id="JAIWYP010000011">
    <property type="protein sequence ID" value="KAH3737831.1"/>
    <property type="molecule type" value="Genomic_DNA"/>
</dbReference>
<reference evidence="1" key="1">
    <citation type="journal article" date="2019" name="bioRxiv">
        <title>The Genome of the Zebra Mussel, Dreissena polymorpha: A Resource for Invasive Species Research.</title>
        <authorList>
            <person name="McCartney M.A."/>
            <person name="Auch B."/>
            <person name="Kono T."/>
            <person name="Mallez S."/>
            <person name="Zhang Y."/>
            <person name="Obille A."/>
            <person name="Becker A."/>
            <person name="Abrahante J.E."/>
            <person name="Garbe J."/>
            <person name="Badalamenti J.P."/>
            <person name="Herman A."/>
            <person name="Mangelson H."/>
            <person name="Liachko I."/>
            <person name="Sullivan S."/>
            <person name="Sone E.D."/>
            <person name="Koren S."/>
            <person name="Silverstein K.A.T."/>
            <person name="Beckman K.B."/>
            <person name="Gohl D.M."/>
        </authorList>
    </citation>
    <scope>NUCLEOTIDE SEQUENCE</scope>
    <source>
        <strain evidence="1">Duluth1</strain>
        <tissue evidence="1">Whole animal</tissue>
    </source>
</reference>
<comment type="caution">
    <text evidence="1">The sequence shown here is derived from an EMBL/GenBank/DDBJ whole genome shotgun (WGS) entry which is preliminary data.</text>
</comment>
<evidence type="ECO:0000313" key="1">
    <source>
        <dbReference type="EMBL" id="KAH3737831.1"/>
    </source>
</evidence>
<proteinExistence type="predicted"/>
<dbReference type="AlphaFoldDB" id="A0A9D4I0I0"/>
<name>A0A9D4I0I0_DREPO</name>
<sequence>MFVCKFANFKDREIIRKQGRLLKDTNFSIRKQFPPEIDESDANCFLNYEPRVMLEREHSLPTILCILTANPCSRSNDCRRAG</sequence>
<dbReference type="Proteomes" id="UP000828390">
    <property type="component" value="Unassembled WGS sequence"/>
</dbReference>
<gene>
    <name evidence="1" type="ORF">DPMN_044426</name>
</gene>